<reference evidence="1" key="1">
    <citation type="journal article" date="2021" name="Genome Biol. Evol.">
        <title>A High-Quality Reference Genome for a Parasitic Bivalve with Doubly Uniparental Inheritance (Bivalvia: Unionida).</title>
        <authorList>
            <person name="Smith C.H."/>
        </authorList>
    </citation>
    <scope>NUCLEOTIDE SEQUENCE</scope>
    <source>
        <strain evidence="1">CHS0354</strain>
    </source>
</reference>
<protein>
    <submittedName>
        <fullName evidence="1">Uncharacterized protein</fullName>
    </submittedName>
</protein>
<gene>
    <name evidence="1" type="ORF">CHS0354_029820</name>
</gene>
<dbReference type="AlphaFoldDB" id="A0AAE0WDM3"/>
<organism evidence="1 2">
    <name type="scientific">Potamilus streckersoni</name>
    <dbReference type="NCBI Taxonomy" id="2493646"/>
    <lineage>
        <taxon>Eukaryota</taxon>
        <taxon>Metazoa</taxon>
        <taxon>Spiralia</taxon>
        <taxon>Lophotrochozoa</taxon>
        <taxon>Mollusca</taxon>
        <taxon>Bivalvia</taxon>
        <taxon>Autobranchia</taxon>
        <taxon>Heteroconchia</taxon>
        <taxon>Palaeoheterodonta</taxon>
        <taxon>Unionida</taxon>
        <taxon>Unionoidea</taxon>
        <taxon>Unionidae</taxon>
        <taxon>Ambleminae</taxon>
        <taxon>Lampsilini</taxon>
        <taxon>Potamilus</taxon>
    </lineage>
</organism>
<evidence type="ECO:0000313" key="1">
    <source>
        <dbReference type="EMBL" id="KAK3610349.1"/>
    </source>
</evidence>
<comment type="caution">
    <text evidence="1">The sequence shown here is derived from an EMBL/GenBank/DDBJ whole genome shotgun (WGS) entry which is preliminary data.</text>
</comment>
<sequence>MWTQVEELFAVAVCGNSVKTHIFGSQAEATTTSGLKADIDCIYLRQITVLQDLQSWEPGSSVLLMIMDDTTPPGYVKLQQVYRNVPEPICNLQTDTLILDRNGRSCLYNNEYMKLDSCSEHHGPAIK</sequence>
<dbReference type="EMBL" id="JAEAOA010001777">
    <property type="protein sequence ID" value="KAK3610349.1"/>
    <property type="molecule type" value="Genomic_DNA"/>
</dbReference>
<evidence type="ECO:0000313" key="2">
    <source>
        <dbReference type="Proteomes" id="UP001195483"/>
    </source>
</evidence>
<dbReference type="Proteomes" id="UP001195483">
    <property type="component" value="Unassembled WGS sequence"/>
</dbReference>
<proteinExistence type="predicted"/>
<name>A0AAE0WDM3_9BIVA</name>
<reference evidence="1" key="3">
    <citation type="submission" date="2023-05" db="EMBL/GenBank/DDBJ databases">
        <authorList>
            <person name="Smith C.H."/>
        </authorList>
    </citation>
    <scope>NUCLEOTIDE SEQUENCE</scope>
    <source>
        <strain evidence="1">CHS0354</strain>
        <tissue evidence="1">Mantle</tissue>
    </source>
</reference>
<accession>A0AAE0WDM3</accession>
<keyword evidence="2" id="KW-1185">Reference proteome</keyword>
<reference evidence="1" key="2">
    <citation type="journal article" date="2021" name="Genome Biol. Evol.">
        <title>Developing a high-quality reference genome for a parasitic bivalve with doubly uniparental inheritance (Bivalvia: Unionida).</title>
        <authorList>
            <person name="Smith C.H."/>
        </authorList>
    </citation>
    <scope>NUCLEOTIDE SEQUENCE</scope>
    <source>
        <strain evidence="1">CHS0354</strain>
        <tissue evidence="1">Mantle</tissue>
    </source>
</reference>